<keyword evidence="4 5" id="KW-0819">tRNA processing</keyword>
<dbReference type="SUPFAM" id="SSF53335">
    <property type="entry name" value="S-adenosyl-L-methionine-dependent methyltransferases"/>
    <property type="match status" value="1"/>
</dbReference>
<reference evidence="8 9" key="1">
    <citation type="submission" date="2020-12" db="EMBL/GenBank/DDBJ databases">
        <title>Novel Thalassolituus-related marine hydrocarbonoclastic bacteria mediated algae-derived hydrocarbons mineralization in twilight zone of the northern South China Sea.</title>
        <authorList>
            <person name="Dong C."/>
        </authorList>
    </citation>
    <scope>NUCLEOTIDE SEQUENCE [LARGE SCALE GENOMIC DNA]</scope>
    <source>
        <strain evidence="8 9">IMCC1826</strain>
    </source>
</reference>
<dbReference type="PANTHER" id="PTHR47790">
    <property type="entry name" value="TRNA/TMRNA (URACIL-C(5))-METHYLTRANSFERASE"/>
    <property type="match status" value="1"/>
</dbReference>
<comment type="catalytic activity">
    <reaction evidence="5">
        <text>uridine(54) in tRNA + S-adenosyl-L-methionine = 5-methyluridine(54) in tRNA + S-adenosyl-L-homocysteine + H(+)</text>
        <dbReference type="Rhea" id="RHEA:42712"/>
        <dbReference type="Rhea" id="RHEA-COMP:10167"/>
        <dbReference type="Rhea" id="RHEA-COMP:10193"/>
        <dbReference type="ChEBI" id="CHEBI:15378"/>
        <dbReference type="ChEBI" id="CHEBI:57856"/>
        <dbReference type="ChEBI" id="CHEBI:59789"/>
        <dbReference type="ChEBI" id="CHEBI:65315"/>
        <dbReference type="ChEBI" id="CHEBI:74447"/>
        <dbReference type="EC" id="2.1.1.35"/>
    </reaction>
</comment>
<accession>A0ABS7ZU23</accession>
<protein>
    <recommendedName>
        <fullName evidence="5">tRNA/tmRNA (uracil-C(5))-methyltransferase</fullName>
        <ecNumber evidence="5">2.1.1.35</ecNumber>
    </recommendedName>
    <alternativeName>
        <fullName evidence="5">tRNA (uracil(54)-C(5))-methyltransferase</fullName>
    </alternativeName>
    <alternativeName>
        <fullName evidence="5">tRNA(m5U54)-methyltransferase</fullName>
        <shortName evidence="5">RUMT</shortName>
    </alternativeName>
    <alternativeName>
        <fullName evidence="5">tmRNA (uracil(341)-C(5))-methyltransferase</fullName>
    </alternativeName>
</protein>
<comment type="similarity">
    <text evidence="5">Belongs to the class I-like SAM-binding methyltransferase superfamily. RNA M5U methyltransferase family. TrmA subfamily.</text>
</comment>
<feature type="active site" description="Nucleophile" evidence="5 6">
    <location>
        <position position="330"/>
    </location>
</feature>
<dbReference type="RefSeq" id="WP_225677031.1">
    <property type="nucleotide sequence ID" value="NZ_JAEDAH010000102.1"/>
</dbReference>
<evidence type="ECO:0000313" key="8">
    <source>
        <dbReference type="EMBL" id="MCA6065263.1"/>
    </source>
</evidence>
<evidence type="ECO:0000256" key="6">
    <source>
        <dbReference type="PROSITE-ProRule" id="PRU01024"/>
    </source>
</evidence>
<feature type="binding site" evidence="5">
    <location>
        <position position="229"/>
    </location>
    <ligand>
        <name>S-adenosyl-L-methionine</name>
        <dbReference type="ChEBI" id="CHEBI:59789"/>
    </ligand>
</feature>
<gene>
    <name evidence="5 8" type="primary">trmA</name>
    <name evidence="8" type="ORF">I9W95_16830</name>
</gene>
<feature type="active site" evidence="7">
    <location>
        <position position="330"/>
    </location>
</feature>
<dbReference type="EC" id="2.1.1.35" evidence="5"/>
<dbReference type="CDD" id="cd02440">
    <property type="entry name" value="AdoMet_MTases"/>
    <property type="match status" value="1"/>
</dbReference>
<name>A0ABS7ZU23_9GAMM</name>
<dbReference type="InterPro" id="IPR010280">
    <property type="entry name" value="U5_MeTrfase_fam"/>
</dbReference>
<dbReference type="InterPro" id="IPR011869">
    <property type="entry name" value="TrmA_MeTrfase"/>
</dbReference>
<evidence type="ECO:0000256" key="1">
    <source>
        <dbReference type="ARBA" id="ARBA00022603"/>
    </source>
</evidence>
<dbReference type="Proteomes" id="UP000714380">
    <property type="component" value="Unassembled WGS sequence"/>
</dbReference>
<dbReference type="Gene3D" id="2.40.50.1070">
    <property type="match status" value="1"/>
</dbReference>
<feature type="binding site" evidence="5 6">
    <location>
        <position position="305"/>
    </location>
    <ligand>
        <name>S-adenosyl-L-methionine</name>
        <dbReference type="ChEBI" id="CHEBI:59789"/>
    </ligand>
</feature>
<dbReference type="InterPro" id="IPR030390">
    <property type="entry name" value="MeTrfase_TrmA_AS"/>
</dbReference>
<evidence type="ECO:0000256" key="7">
    <source>
        <dbReference type="PROSITE-ProRule" id="PRU10015"/>
    </source>
</evidence>
<dbReference type="PROSITE" id="PS51687">
    <property type="entry name" value="SAM_MT_RNA_M5U"/>
    <property type="match status" value="1"/>
</dbReference>
<dbReference type="PROSITE" id="PS01230">
    <property type="entry name" value="TRMA_1"/>
    <property type="match status" value="1"/>
</dbReference>
<evidence type="ECO:0000256" key="2">
    <source>
        <dbReference type="ARBA" id="ARBA00022679"/>
    </source>
</evidence>
<dbReference type="GO" id="GO:0030697">
    <property type="term" value="F:tRNA (uracil(54)-C5)-methyltransferase activity, S-adenosyl methionine-dependent"/>
    <property type="evidence" value="ECO:0007669"/>
    <property type="project" value="UniProtKB-EC"/>
</dbReference>
<feature type="binding site" evidence="5 6">
    <location>
        <position position="224"/>
    </location>
    <ligand>
        <name>S-adenosyl-L-methionine</name>
        <dbReference type="ChEBI" id="CHEBI:59789"/>
    </ligand>
</feature>
<dbReference type="PANTHER" id="PTHR47790:SF2">
    <property type="entry name" value="TRNA_TMRNA (URACIL-C(5))-METHYLTRANSFERASE"/>
    <property type="match status" value="1"/>
</dbReference>
<dbReference type="InterPro" id="IPR030391">
    <property type="entry name" value="MeTrfase_TrmA_CS"/>
</dbReference>
<evidence type="ECO:0000256" key="4">
    <source>
        <dbReference type="ARBA" id="ARBA00022694"/>
    </source>
</evidence>
<organism evidence="8 9">
    <name type="scientific">Thalassolituus marinus</name>
    <dbReference type="NCBI Taxonomy" id="671053"/>
    <lineage>
        <taxon>Bacteria</taxon>
        <taxon>Pseudomonadati</taxon>
        <taxon>Pseudomonadota</taxon>
        <taxon>Gammaproteobacteria</taxon>
        <taxon>Oceanospirillales</taxon>
        <taxon>Oceanospirillaceae</taxon>
        <taxon>Thalassolituus</taxon>
    </lineage>
</organism>
<keyword evidence="3 5" id="KW-0949">S-adenosyl-L-methionine</keyword>
<dbReference type="Gene3D" id="3.40.50.150">
    <property type="entry name" value="Vaccinia Virus protein VP39"/>
    <property type="match status" value="1"/>
</dbReference>
<proteinExistence type="inferred from homology"/>
<evidence type="ECO:0000313" key="9">
    <source>
        <dbReference type="Proteomes" id="UP000714380"/>
    </source>
</evidence>
<feature type="binding site" evidence="5 6">
    <location>
        <position position="191"/>
    </location>
    <ligand>
        <name>S-adenosyl-L-methionine</name>
        <dbReference type="ChEBI" id="CHEBI:59789"/>
    </ligand>
</feature>
<comment type="caution">
    <text evidence="8">The sequence shown here is derived from an EMBL/GenBank/DDBJ whole genome shotgun (WGS) entry which is preliminary data.</text>
</comment>
<dbReference type="HAMAP" id="MF_01011">
    <property type="entry name" value="RNA_methyltr_TrmA"/>
    <property type="match status" value="1"/>
</dbReference>
<dbReference type="EMBL" id="JAEDAH010000102">
    <property type="protein sequence ID" value="MCA6065263.1"/>
    <property type="molecule type" value="Genomic_DNA"/>
</dbReference>
<evidence type="ECO:0000256" key="5">
    <source>
        <dbReference type="HAMAP-Rule" id="MF_01011"/>
    </source>
</evidence>
<feature type="binding site" evidence="5 6">
    <location>
        <position position="245"/>
    </location>
    <ligand>
        <name>S-adenosyl-L-methionine</name>
        <dbReference type="ChEBI" id="CHEBI:59789"/>
    </ligand>
</feature>
<evidence type="ECO:0000256" key="3">
    <source>
        <dbReference type="ARBA" id="ARBA00022691"/>
    </source>
</evidence>
<comment type="catalytic activity">
    <reaction evidence="5">
        <text>uridine(341) in tmRNA + S-adenosyl-L-methionine = 5-methyluridine(341) in tmRNA + S-adenosyl-L-homocysteine + H(+)</text>
        <dbReference type="Rhea" id="RHEA:43612"/>
        <dbReference type="Rhea" id="RHEA-COMP:10630"/>
        <dbReference type="Rhea" id="RHEA-COMP:10631"/>
        <dbReference type="ChEBI" id="CHEBI:15378"/>
        <dbReference type="ChEBI" id="CHEBI:57856"/>
        <dbReference type="ChEBI" id="CHEBI:59789"/>
        <dbReference type="ChEBI" id="CHEBI:65315"/>
        <dbReference type="ChEBI" id="CHEBI:74447"/>
    </reaction>
</comment>
<sequence>MQQREIYQHQVSPQSYQTLLDEKAERLRQQFADYQPPALQVHPSKPQNFRLRAEFRLWHEADRCFFAMFEPGDKSKVYEVQDFPIASVLINNLMQRLLNSIQDNELLRRKLFQVEFLTTMSGDALITLIYHKRLEEEWQQEAIKLQAELGFPIVGRSKKQKLILERDWVNETLNVDGNQYHYRQIEGGFTQPNGDMNQQMLSWARAAADQITARTGDSDLLELYCGNGNFSVAMAEKFRRVLATEISKTSVNAAQINIADNQLDNLIIARLSSEEFVQALRGERTFTRLQDVDLTTYDFRTVLVDPPRAGLDDESVRQVQAYDNIIYISCNPDTLHANLAVLTETHDIEQFALFDQFPYTHHIETGVVLSRKTSV</sequence>
<dbReference type="InterPro" id="IPR029063">
    <property type="entry name" value="SAM-dependent_MTases_sf"/>
</dbReference>
<dbReference type="PROSITE" id="PS01231">
    <property type="entry name" value="TRMA_2"/>
    <property type="match status" value="1"/>
</dbReference>
<dbReference type="GO" id="GO:0032259">
    <property type="term" value="P:methylation"/>
    <property type="evidence" value="ECO:0007669"/>
    <property type="project" value="UniProtKB-KW"/>
</dbReference>
<dbReference type="Pfam" id="PF05958">
    <property type="entry name" value="tRNA_U5-meth_tr"/>
    <property type="match status" value="1"/>
</dbReference>
<keyword evidence="9" id="KW-1185">Reference proteome</keyword>
<feature type="active site" description="Proton acceptor" evidence="5">
    <location>
        <position position="364"/>
    </location>
</feature>
<keyword evidence="1 5" id="KW-0489">Methyltransferase</keyword>
<keyword evidence="2 5" id="KW-0808">Transferase</keyword>
<comment type="function">
    <text evidence="5">Dual-specificity methyltransferase that catalyzes the formation of 5-methyluridine at position 54 (m5U54) in all tRNAs, and that of position 341 (m5U341) in tmRNA (transfer-mRNA).</text>
</comment>
<dbReference type="NCBIfam" id="TIGR02143">
    <property type="entry name" value="trmA_only"/>
    <property type="match status" value="1"/>
</dbReference>